<evidence type="ECO:0008006" key="4">
    <source>
        <dbReference type="Google" id="ProtNLM"/>
    </source>
</evidence>
<protein>
    <recommendedName>
        <fullName evidence="4">Heavy metal transporter</fullName>
    </recommendedName>
</protein>
<keyword evidence="3" id="KW-1185">Reference proteome</keyword>
<name>A0A7W7G9T2_9ACTN</name>
<proteinExistence type="predicted"/>
<feature type="transmembrane region" description="Helical" evidence="1">
    <location>
        <begin position="7"/>
        <end position="28"/>
    </location>
</feature>
<evidence type="ECO:0000313" key="3">
    <source>
        <dbReference type="Proteomes" id="UP000542210"/>
    </source>
</evidence>
<keyword evidence="1" id="KW-0472">Membrane</keyword>
<dbReference type="Proteomes" id="UP000542210">
    <property type="component" value="Unassembled WGS sequence"/>
</dbReference>
<reference evidence="2 3" key="1">
    <citation type="submission" date="2020-08" db="EMBL/GenBank/DDBJ databases">
        <title>Sequencing the genomes of 1000 actinobacteria strains.</title>
        <authorList>
            <person name="Klenk H.-P."/>
        </authorList>
    </citation>
    <scope>NUCLEOTIDE SEQUENCE [LARGE SCALE GENOMIC DNA]</scope>
    <source>
        <strain evidence="2 3">DSM 45784</strain>
    </source>
</reference>
<evidence type="ECO:0000313" key="2">
    <source>
        <dbReference type="EMBL" id="MBB4700960.1"/>
    </source>
</evidence>
<comment type="caution">
    <text evidence="2">The sequence shown here is derived from an EMBL/GenBank/DDBJ whole genome shotgun (WGS) entry which is preliminary data.</text>
</comment>
<accession>A0A7W7G9T2</accession>
<dbReference type="RefSeq" id="WP_203959175.1">
    <property type="nucleotide sequence ID" value="NZ_BOOV01000017.1"/>
</dbReference>
<sequence>MARRFSRAVLTIIVIVVVLIAALFYGVYHLLNRAKPFALGEHCQVKAASGTLDLEIEQAQIAATIAAVATRRKLPERALEIAYVTAIQESKLLNLPFGDRDSVGVFQQRPSQGWGTVKQLQDPVYATQKFFGALVKVKRYEKLPLHEAAQAVQRSADGSAYAQHEEDAKILAAAFTGRVPKGVHCWYPVSETPAPPKTSQARKELTRALGDLGGSTGDGGRITAPSARRGWQIAAWSVAHAREYGLRQVSYAGVTWRSASGHDGWLADGKAAAGRVELA</sequence>
<organism evidence="2 3">
    <name type="scientific">Sphaerisporangium siamense</name>
    <dbReference type="NCBI Taxonomy" id="795645"/>
    <lineage>
        <taxon>Bacteria</taxon>
        <taxon>Bacillati</taxon>
        <taxon>Actinomycetota</taxon>
        <taxon>Actinomycetes</taxon>
        <taxon>Streptosporangiales</taxon>
        <taxon>Streptosporangiaceae</taxon>
        <taxon>Sphaerisporangium</taxon>
    </lineage>
</organism>
<gene>
    <name evidence="2" type="ORF">BJ982_002504</name>
</gene>
<dbReference type="AlphaFoldDB" id="A0A7W7G9T2"/>
<dbReference type="EMBL" id="JACHND010000001">
    <property type="protein sequence ID" value="MBB4700960.1"/>
    <property type="molecule type" value="Genomic_DNA"/>
</dbReference>
<evidence type="ECO:0000256" key="1">
    <source>
        <dbReference type="SAM" id="Phobius"/>
    </source>
</evidence>
<keyword evidence="1" id="KW-0812">Transmembrane</keyword>
<keyword evidence="1" id="KW-1133">Transmembrane helix</keyword>